<feature type="transmembrane region" description="Helical" evidence="1">
    <location>
        <begin position="376"/>
        <end position="398"/>
    </location>
</feature>
<gene>
    <name evidence="2" type="ORF">Mal4_25100</name>
</gene>
<dbReference type="Proteomes" id="UP000320496">
    <property type="component" value="Chromosome"/>
</dbReference>
<proteinExistence type="predicted"/>
<feature type="transmembrane region" description="Helical" evidence="1">
    <location>
        <begin position="289"/>
        <end position="308"/>
    </location>
</feature>
<dbReference type="InterPro" id="IPR024079">
    <property type="entry name" value="MetalloPept_cat_dom_sf"/>
</dbReference>
<organism evidence="2 3">
    <name type="scientific">Maioricimonas rarisocia</name>
    <dbReference type="NCBI Taxonomy" id="2528026"/>
    <lineage>
        <taxon>Bacteria</taxon>
        <taxon>Pseudomonadati</taxon>
        <taxon>Planctomycetota</taxon>
        <taxon>Planctomycetia</taxon>
        <taxon>Planctomycetales</taxon>
        <taxon>Planctomycetaceae</taxon>
        <taxon>Maioricimonas</taxon>
    </lineage>
</organism>
<reference evidence="2 3" key="1">
    <citation type="submission" date="2019-02" db="EMBL/GenBank/DDBJ databases">
        <title>Deep-cultivation of Planctomycetes and their phenomic and genomic characterization uncovers novel biology.</title>
        <authorList>
            <person name="Wiegand S."/>
            <person name="Jogler M."/>
            <person name="Boedeker C."/>
            <person name="Pinto D."/>
            <person name="Vollmers J."/>
            <person name="Rivas-Marin E."/>
            <person name="Kohn T."/>
            <person name="Peeters S.H."/>
            <person name="Heuer A."/>
            <person name="Rast P."/>
            <person name="Oberbeckmann S."/>
            <person name="Bunk B."/>
            <person name="Jeske O."/>
            <person name="Meyerdierks A."/>
            <person name="Storesund J.E."/>
            <person name="Kallscheuer N."/>
            <person name="Luecker S."/>
            <person name="Lage O.M."/>
            <person name="Pohl T."/>
            <person name="Merkel B.J."/>
            <person name="Hornburger P."/>
            <person name="Mueller R.-W."/>
            <person name="Bruemmer F."/>
            <person name="Labrenz M."/>
            <person name="Spormann A.M."/>
            <person name="Op den Camp H."/>
            <person name="Overmann J."/>
            <person name="Amann R."/>
            <person name="Jetten M.S.M."/>
            <person name="Mascher T."/>
            <person name="Medema M.H."/>
            <person name="Devos D.P."/>
            <person name="Kaster A.-K."/>
            <person name="Ovreas L."/>
            <person name="Rohde M."/>
            <person name="Galperin M.Y."/>
            <person name="Jogler C."/>
        </authorList>
    </citation>
    <scope>NUCLEOTIDE SEQUENCE [LARGE SCALE GENOMIC DNA]</scope>
    <source>
        <strain evidence="2 3">Mal4</strain>
    </source>
</reference>
<accession>A0A517Z6R8</accession>
<feature type="transmembrane region" description="Helical" evidence="1">
    <location>
        <begin position="329"/>
        <end position="356"/>
    </location>
</feature>
<keyword evidence="1" id="KW-0812">Transmembrane</keyword>
<dbReference type="OrthoDB" id="7831148at2"/>
<dbReference type="AlphaFoldDB" id="A0A517Z6R8"/>
<dbReference type="EMBL" id="CP036275">
    <property type="protein sequence ID" value="QDU38186.1"/>
    <property type="molecule type" value="Genomic_DNA"/>
</dbReference>
<dbReference type="RefSeq" id="WP_145369497.1">
    <property type="nucleotide sequence ID" value="NZ_CP036275.1"/>
</dbReference>
<dbReference type="GO" id="GO:0008237">
    <property type="term" value="F:metallopeptidase activity"/>
    <property type="evidence" value="ECO:0007669"/>
    <property type="project" value="InterPro"/>
</dbReference>
<evidence type="ECO:0000313" key="2">
    <source>
        <dbReference type="EMBL" id="QDU38186.1"/>
    </source>
</evidence>
<keyword evidence="3" id="KW-1185">Reference proteome</keyword>
<protein>
    <submittedName>
        <fullName evidence="2">Uncharacterized protein</fullName>
    </submittedName>
</protein>
<dbReference type="Gene3D" id="3.40.390.10">
    <property type="entry name" value="Collagenase (Catalytic Domain)"/>
    <property type="match status" value="1"/>
</dbReference>
<keyword evidence="1" id="KW-0472">Membrane</keyword>
<evidence type="ECO:0000256" key="1">
    <source>
        <dbReference type="SAM" id="Phobius"/>
    </source>
</evidence>
<name>A0A517Z6R8_9PLAN</name>
<dbReference type="KEGG" id="mri:Mal4_25100"/>
<keyword evidence="1" id="KW-1133">Transmembrane helix</keyword>
<sequence>MMQHRDDSAGQAVPRSASDQPLLEVGIVVAGQTDAADMQAIRLMRDRLAERLQEDFGEFRWVLTLVNRAEALSRLPGSTRVEPVELLEVGQTERESQHWDFILIVTQAELRTHYKPYAVGIVARIHDAAVLSTSRLDPRSESTAVHHEGRVAAMSERLLALALHALGHLNGLVHSADSDNIMYEMARPSDLVAMQSWTAEQKSDVVENLRLIADVRLEEQADAGRTSATSFYVRGAWVNRHEIADAVLQAHPWEFPQRLGRLTTAAFSTVLVLLMTAETWDLASSVTAGQLAGLLAIALCVTTAFVAAKQRLLVRRGRRLTEQTVVANVAAVAIVLSGMMTTFFGLLGTTLAFQVLVFRTSVVKTWAASLHEPWTFAHSLVVASFVAAMGLVIGAFGASFEEYNYFRHIAFVDEET</sequence>
<feature type="transmembrane region" description="Helical" evidence="1">
    <location>
        <begin position="259"/>
        <end position="277"/>
    </location>
</feature>
<evidence type="ECO:0000313" key="3">
    <source>
        <dbReference type="Proteomes" id="UP000320496"/>
    </source>
</evidence>